<keyword evidence="4 11" id="KW-0812">Transmembrane</keyword>
<evidence type="ECO:0000313" key="13">
    <source>
        <dbReference type="EMBL" id="KPI34492.1"/>
    </source>
</evidence>
<comment type="similarity">
    <text evidence="2 10">Belongs to the major facilitator superfamily. Sugar transporter (TC 2.A.1.1) family.</text>
</comment>
<comment type="function">
    <text evidence="8">Integral membrane transporter that imports quinic acid to be catabolized as a carbon source.</text>
</comment>
<reference evidence="13 14" key="1">
    <citation type="submission" date="2015-06" db="EMBL/GenBank/DDBJ databases">
        <title>Draft genome of the ant-associated black yeast Phialophora attae CBS 131958.</title>
        <authorList>
            <person name="Moreno L.F."/>
            <person name="Stielow B.J."/>
            <person name="de Hoog S."/>
            <person name="Vicente V.A."/>
            <person name="Weiss V.A."/>
            <person name="de Vries M."/>
            <person name="Cruz L.M."/>
            <person name="Souza E.M."/>
        </authorList>
    </citation>
    <scope>NUCLEOTIDE SEQUENCE [LARGE SCALE GENOMIC DNA]</scope>
    <source>
        <strain evidence="13 14">CBS 131958</strain>
    </source>
</reference>
<dbReference type="Pfam" id="PF00083">
    <property type="entry name" value="Sugar_tr"/>
    <property type="match status" value="1"/>
</dbReference>
<dbReference type="Gene3D" id="1.20.1250.20">
    <property type="entry name" value="MFS general substrate transporter like domains"/>
    <property type="match status" value="1"/>
</dbReference>
<keyword evidence="7 11" id="KW-0472">Membrane</keyword>
<evidence type="ECO:0000256" key="9">
    <source>
        <dbReference type="ARBA" id="ARBA00043213"/>
    </source>
</evidence>
<evidence type="ECO:0000256" key="3">
    <source>
        <dbReference type="ARBA" id="ARBA00022448"/>
    </source>
</evidence>
<organism evidence="13 14">
    <name type="scientific">Cyphellophora attinorum</name>
    <dbReference type="NCBI Taxonomy" id="1664694"/>
    <lineage>
        <taxon>Eukaryota</taxon>
        <taxon>Fungi</taxon>
        <taxon>Dikarya</taxon>
        <taxon>Ascomycota</taxon>
        <taxon>Pezizomycotina</taxon>
        <taxon>Eurotiomycetes</taxon>
        <taxon>Chaetothyriomycetidae</taxon>
        <taxon>Chaetothyriales</taxon>
        <taxon>Cyphellophoraceae</taxon>
        <taxon>Cyphellophora</taxon>
    </lineage>
</organism>
<dbReference type="GeneID" id="28731735"/>
<dbReference type="InterPro" id="IPR036259">
    <property type="entry name" value="MFS_trans_sf"/>
</dbReference>
<evidence type="ECO:0000256" key="2">
    <source>
        <dbReference type="ARBA" id="ARBA00010992"/>
    </source>
</evidence>
<dbReference type="AlphaFoldDB" id="A0A0N1H2F1"/>
<dbReference type="RefSeq" id="XP_017994455.1">
    <property type="nucleotide sequence ID" value="XM_018139855.1"/>
</dbReference>
<dbReference type="Proteomes" id="UP000038010">
    <property type="component" value="Unassembled WGS sequence"/>
</dbReference>
<evidence type="ECO:0000256" key="7">
    <source>
        <dbReference type="ARBA" id="ARBA00023136"/>
    </source>
</evidence>
<evidence type="ECO:0000256" key="1">
    <source>
        <dbReference type="ARBA" id="ARBA00004141"/>
    </source>
</evidence>
<keyword evidence="14" id="KW-1185">Reference proteome</keyword>
<feature type="transmembrane region" description="Helical" evidence="11">
    <location>
        <begin position="12"/>
        <end position="34"/>
    </location>
</feature>
<dbReference type="InterPro" id="IPR005828">
    <property type="entry name" value="MFS_sugar_transport-like"/>
</dbReference>
<evidence type="ECO:0000256" key="5">
    <source>
        <dbReference type="ARBA" id="ARBA00022911"/>
    </source>
</evidence>
<dbReference type="InterPro" id="IPR003663">
    <property type="entry name" value="Sugar/inositol_transpt"/>
</dbReference>
<keyword evidence="3 10" id="KW-0813">Transport</keyword>
<dbReference type="GO" id="GO:0016020">
    <property type="term" value="C:membrane"/>
    <property type="evidence" value="ECO:0007669"/>
    <property type="project" value="UniProtKB-SubCell"/>
</dbReference>
<keyword evidence="6 11" id="KW-1133">Transmembrane helix</keyword>
<gene>
    <name evidence="13" type="ORF">AB675_11040</name>
</gene>
<keyword evidence="5" id="KW-0672">Quinate metabolism</keyword>
<feature type="transmembrane region" description="Helical" evidence="11">
    <location>
        <begin position="173"/>
        <end position="191"/>
    </location>
</feature>
<dbReference type="PROSITE" id="PS50850">
    <property type="entry name" value="MFS"/>
    <property type="match status" value="1"/>
</dbReference>
<proteinExistence type="inferred from homology"/>
<dbReference type="InterPro" id="IPR020846">
    <property type="entry name" value="MFS_dom"/>
</dbReference>
<dbReference type="PROSITE" id="PS00217">
    <property type="entry name" value="SUGAR_TRANSPORT_2"/>
    <property type="match status" value="1"/>
</dbReference>
<comment type="subcellular location">
    <subcellularLocation>
        <location evidence="1">Membrane</location>
        <topology evidence="1">Multi-pass membrane protein</topology>
    </subcellularLocation>
</comment>
<sequence>MQTVSFGNVPVMFTGRAVGGLGVGAASMLVPLYISEVAPPQIRGRLVGIYEIGVQAGTCIGFWINYGVQVNMKPSVAQWMTPFAIQLIPGGCLIIGMFFLPDSPRWYARFKGRMVATPVLAKLRNLPEDHEYINEEMTNIINQIEHERHSTSGQKGLIAEFKELSRPGNRNRIAIGVTIFIFMQMAGSNAINFYSPRIFKSLGVTGTNTGLYATGIYGIVRFIAVCIAMLFVVDKFGRTKMLIGGSALMSACMWYIGGYGLVAKPEAAKGHISGGGYAAITLIYVYAIGFCFSWAGVPWIYCSEIFPLRIRSISVAICTATHWLMNFVIARSVPYMITNIGGGTYFVFASFLVAAILFVYFFVPETKGLSLEAMDSLFSPGLVNQINAADEEKAVAETVEQAEKR</sequence>
<dbReference type="SUPFAM" id="SSF103473">
    <property type="entry name" value="MFS general substrate transporter"/>
    <property type="match status" value="1"/>
</dbReference>
<accession>A0A0N1H2F1</accession>
<dbReference type="PANTHER" id="PTHR48022:SF34">
    <property type="entry name" value="MAJOR FACILITATOR SUPERFAMILY (MFS) PROFILE DOMAIN-CONTAINING PROTEIN-RELATED"/>
    <property type="match status" value="1"/>
</dbReference>
<dbReference type="NCBIfam" id="TIGR00879">
    <property type="entry name" value="SP"/>
    <property type="match status" value="1"/>
</dbReference>
<evidence type="ECO:0000256" key="4">
    <source>
        <dbReference type="ARBA" id="ARBA00022692"/>
    </source>
</evidence>
<feature type="transmembrane region" description="Helical" evidence="11">
    <location>
        <begin position="313"/>
        <end position="333"/>
    </location>
</feature>
<feature type="transmembrane region" description="Helical" evidence="11">
    <location>
        <begin position="46"/>
        <end position="64"/>
    </location>
</feature>
<evidence type="ECO:0000259" key="12">
    <source>
        <dbReference type="PROSITE" id="PS50850"/>
    </source>
</evidence>
<protein>
    <recommendedName>
        <fullName evidence="9">Quinate transporter</fullName>
    </recommendedName>
</protein>
<dbReference type="InterPro" id="IPR050360">
    <property type="entry name" value="MFS_Sugar_Transporters"/>
</dbReference>
<evidence type="ECO:0000313" key="14">
    <source>
        <dbReference type="Proteomes" id="UP000038010"/>
    </source>
</evidence>
<dbReference type="PANTHER" id="PTHR48022">
    <property type="entry name" value="PLASTIDIC GLUCOSE TRANSPORTER 4"/>
    <property type="match status" value="1"/>
</dbReference>
<dbReference type="GO" id="GO:0005351">
    <property type="term" value="F:carbohydrate:proton symporter activity"/>
    <property type="evidence" value="ECO:0007669"/>
    <property type="project" value="TreeGrafter"/>
</dbReference>
<evidence type="ECO:0000256" key="11">
    <source>
        <dbReference type="SAM" id="Phobius"/>
    </source>
</evidence>
<dbReference type="VEuPathDB" id="FungiDB:AB675_11040"/>
<dbReference type="OrthoDB" id="508119at2759"/>
<dbReference type="InterPro" id="IPR005829">
    <property type="entry name" value="Sugar_transporter_CS"/>
</dbReference>
<dbReference type="PRINTS" id="PR00171">
    <property type="entry name" value="SUGRTRNSPORT"/>
</dbReference>
<name>A0A0N1H2F1_9EURO</name>
<dbReference type="EMBL" id="LFJN01000058">
    <property type="protein sequence ID" value="KPI34492.1"/>
    <property type="molecule type" value="Genomic_DNA"/>
</dbReference>
<comment type="caution">
    <text evidence="13">The sequence shown here is derived from an EMBL/GenBank/DDBJ whole genome shotgun (WGS) entry which is preliminary data.</text>
</comment>
<evidence type="ECO:0000256" key="10">
    <source>
        <dbReference type="RuleBase" id="RU003346"/>
    </source>
</evidence>
<feature type="transmembrane region" description="Helical" evidence="11">
    <location>
        <begin position="211"/>
        <end position="233"/>
    </location>
</feature>
<evidence type="ECO:0000256" key="6">
    <source>
        <dbReference type="ARBA" id="ARBA00022989"/>
    </source>
</evidence>
<feature type="transmembrane region" description="Helical" evidence="11">
    <location>
        <begin position="240"/>
        <end position="257"/>
    </location>
</feature>
<evidence type="ECO:0000256" key="8">
    <source>
        <dbReference type="ARBA" id="ARBA00037560"/>
    </source>
</evidence>
<feature type="domain" description="Major facilitator superfamily (MFS) profile" evidence="12">
    <location>
        <begin position="1"/>
        <end position="367"/>
    </location>
</feature>
<feature type="transmembrane region" description="Helical" evidence="11">
    <location>
        <begin position="76"/>
        <end position="100"/>
    </location>
</feature>
<feature type="transmembrane region" description="Helical" evidence="11">
    <location>
        <begin position="277"/>
        <end position="301"/>
    </location>
</feature>
<feature type="transmembrane region" description="Helical" evidence="11">
    <location>
        <begin position="345"/>
        <end position="363"/>
    </location>
</feature>